<proteinExistence type="predicted"/>
<gene>
    <name evidence="4" type="ORF">IAA86_00775</name>
</gene>
<keyword evidence="3" id="KW-0732">Signal</keyword>
<feature type="coiled-coil region" evidence="1">
    <location>
        <begin position="118"/>
        <end position="145"/>
    </location>
</feature>
<evidence type="ECO:0000256" key="2">
    <source>
        <dbReference type="SAM" id="MobiDB-lite"/>
    </source>
</evidence>
<comment type="caution">
    <text evidence="4">The sequence shown here is derived from an EMBL/GenBank/DDBJ whole genome shotgun (WGS) entry which is preliminary data.</text>
</comment>
<name>A0A9D1FGZ9_9BACT</name>
<dbReference type="InterPro" id="IPR012899">
    <property type="entry name" value="LTXXQ"/>
</dbReference>
<evidence type="ECO:0000313" key="5">
    <source>
        <dbReference type="Proteomes" id="UP000886865"/>
    </source>
</evidence>
<protein>
    <submittedName>
        <fullName evidence="4">Spy/CpxP family protein refolding chaperone</fullName>
    </submittedName>
</protein>
<dbReference type="AlphaFoldDB" id="A0A9D1FGZ9"/>
<dbReference type="EMBL" id="DVJQ01000007">
    <property type="protein sequence ID" value="HIS73534.1"/>
    <property type="molecule type" value="Genomic_DNA"/>
</dbReference>
<feature type="signal peptide" evidence="3">
    <location>
        <begin position="1"/>
        <end position="21"/>
    </location>
</feature>
<feature type="region of interest" description="Disordered" evidence="2">
    <location>
        <begin position="168"/>
        <end position="208"/>
    </location>
</feature>
<feature type="chain" id="PRO_5038361249" evidence="3">
    <location>
        <begin position="22"/>
        <end position="208"/>
    </location>
</feature>
<reference evidence="4" key="1">
    <citation type="submission" date="2020-10" db="EMBL/GenBank/DDBJ databases">
        <authorList>
            <person name="Gilroy R."/>
        </authorList>
    </citation>
    <scope>NUCLEOTIDE SEQUENCE</scope>
    <source>
        <strain evidence="4">CHK152-2871</strain>
    </source>
</reference>
<dbReference type="Proteomes" id="UP000886865">
    <property type="component" value="Unassembled WGS sequence"/>
</dbReference>
<organism evidence="4 5">
    <name type="scientific">Candidatus Galligastranaerophilus intestinavium</name>
    <dbReference type="NCBI Taxonomy" id="2840836"/>
    <lineage>
        <taxon>Bacteria</taxon>
        <taxon>Candidatus Galligastranaerophilus</taxon>
    </lineage>
</organism>
<dbReference type="Pfam" id="PF07813">
    <property type="entry name" value="LTXXQ"/>
    <property type="match status" value="1"/>
</dbReference>
<evidence type="ECO:0000313" key="4">
    <source>
        <dbReference type="EMBL" id="HIS73534.1"/>
    </source>
</evidence>
<accession>A0A9D1FGZ9</accession>
<sequence>MKKIVLASTLALFLCTAAVQAAPCAADCDCQGKAQAPCSKDCKCQKPAMTDEQKAEMKAKMDEKRAEFDKKLGLTDEQKAKSEQIRKDGFEKMKPVMDQIKVKRDEIKTIRENGSLTQAEANAKVQALHKEIMELKGQAKEIRKQNMQDFEAILTDKQKKTLEKMKQEGRKEFAKKHKAKKIGGFDGRPMPPHHPAMQPLGTPAPQTK</sequence>
<keyword evidence="1" id="KW-0175">Coiled coil</keyword>
<dbReference type="Gene3D" id="1.20.120.1490">
    <property type="match status" value="1"/>
</dbReference>
<evidence type="ECO:0000256" key="3">
    <source>
        <dbReference type="SAM" id="SignalP"/>
    </source>
</evidence>
<evidence type="ECO:0000256" key="1">
    <source>
        <dbReference type="SAM" id="Coils"/>
    </source>
</evidence>
<dbReference type="GO" id="GO:0042597">
    <property type="term" value="C:periplasmic space"/>
    <property type="evidence" value="ECO:0007669"/>
    <property type="project" value="InterPro"/>
</dbReference>
<reference evidence="4" key="2">
    <citation type="journal article" date="2021" name="PeerJ">
        <title>Extensive microbial diversity within the chicken gut microbiome revealed by metagenomics and culture.</title>
        <authorList>
            <person name="Gilroy R."/>
            <person name="Ravi A."/>
            <person name="Getino M."/>
            <person name="Pursley I."/>
            <person name="Horton D.L."/>
            <person name="Alikhan N.F."/>
            <person name="Baker D."/>
            <person name="Gharbi K."/>
            <person name="Hall N."/>
            <person name="Watson M."/>
            <person name="Adriaenssens E.M."/>
            <person name="Foster-Nyarko E."/>
            <person name="Jarju S."/>
            <person name="Secka A."/>
            <person name="Antonio M."/>
            <person name="Oren A."/>
            <person name="Chaudhuri R.R."/>
            <person name="La Ragione R."/>
            <person name="Hildebrand F."/>
            <person name="Pallen M.J."/>
        </authorList>
    </citation>
    <scope>NUCLEOTIDE SEQUENCE</scope>
    <source>
        <strain evidence="4">CHK152-2871</strain>
    </source>
</reference>